<comment type="similarity">
    <text evidence="2">Belongs to the bacterial solute-binding protein 5 family.</text>
</comment>
<dbReference type="PROSITE" id="PS01040">
    <property type="entry name" value="SBP_BACTERIAL_5"/>
    <property type="match status" value="1"/>
</dbReference>
<dbReference type="Gene3D" id="3.40.190.10">
    <property type="entry name" value="Periplasmic binding protein-like II"/>
    <property type="match status" value="1"/>
</dbReference>
<comment type="caution">
    <text evidence="7">The sequence shown here is derived from an EMBL/GenBank/DDBJ whole genome shotgun (WGS) entry which is preliminary data.</text>
</comment>
<accession>A0ABW5S5G5</accession>
<reference evidence="8" key="1">
    <citation type="journal article" date="2019" name="Int. J. Syst. Evol. Microbiol.">
        <title>The Global Catalogue of Microorganisms (GCM) 10K type strain sequencing project: providing services to taxonomists for standard genome sequencing and annotation.</title>
        <authorList>
            <consortium name="The Broad Institute Genomics Platform"/>
            <consortium name="The Broad Institute Genome Sequencing Center for Infectious Disease"/>
            <person name="Wu L."/>
            <person name="Ma J."/>
        </authorList>
    </citation>
    <scope>NUCLEOTIDE SEQUENCE [LARGE SCALE GENOMIC DNA]</scope>
    <source>
        <strain evidence="8">TISTR 2466</strain>
    </source>
</reference>
<dbReference type="EMBL" id="JBHUMQ010000033">
    <property type="protein sequence ID" value="MFD2694876.1"/>
    <property type="molecule type" value="Genomic_DNA"/>
</dbReference>
<comment type="subcellular location">
    <subcellularLocation>
        <location evidence="1">Cell membrane</location>
        <topology evidence="1">Lipid-anchor</topology>
    </subcellularLocation>
</comment>
<name>A0ABW5S5G5_9BACL</name>
<sequence>MKRKAYPSLLVTIFLVLSLVLSACGGSSSDKVVKKEEASKFPKTTTNKKKAIKDGVLTYGLVSDTPFAGTLNTTFYDGQPDWEIIQWFDESLLGMNKDYEIDDSGAATYKLSKDKKTITIKIKKNVNWSDGKPVTAQDLEYKFLVIANKAYTGVRYDGTVQQIVGIQDYHDGKAKNISGIKVLNDKEVSITFKSATPTVLTGLNTTPLPKHYFKGVAIKDMAKSTQVRKAPIGFGPFKVKKIVPGESVELVRNDNYWRGKPKLKSVIIKVVSPKVIVSALKKGEIDVASVPVDQYPDLKTGKNYQILGSYDLAYSYIGFKLGKWDAKKGENIMNPKSKMNNKNLRQAMGLAINFKEIGDKLYNGLYEPANSLIPPSFPTWYDSSLPKAKQDVKKAKKLLDEAGYKDVNKDGIREDPKGKKLTITFSSMSGSKVAEPLANYYIQSWKKIGLNVKLLNGRLQEFNSFYDNIEKDDPKIDVYAAAWATGTDVDPSGLYGKTAQFDMTRWTNSENDKLLTEGLSPKAFDKNYRKSVYKKWQELMKEESPVIPTFFRYQTYAVNKRVKDWTIDPFTKFYKVSVTSNKSVK</sequence>
<evidence type="ECO:0000313" key="8">
    <source>
        <dbReference type="Proteomes" id="UP001597399"/>
    </source>
</evidence>
<dbReference type="InterPro" id="IPR030678">
    <property type="entry name" value="Peptide/Ni-bd"/>
</dbReference>
<evidence type="ECO:0000256" key="1">
    <source>
        <dbReference type="ARBA" id="ARBA00004193"/>
    </source>
</evidence>
<feature type="domain" description="Solute-binding protein family 5" evidence="6">
    <location>
        <begin position="106"/>
        <end position="496"/>
    </location>
</feature>
<dbReference type="RefSeq" id="WP_253062681.1">
    <property type="nucleotide sequence ID" value="NZ_JAMXWM010000015.1"/>
</dbReference>
<dbReference type="InterPro" id="IPR039424">
    <property type="entry name" value="SBP_5"/>
</dbReference>
<evidence type="ECO:0000256" key="3">
    <source>
        <dbReference type="ARBA" id="ARBA00022448"/>
    </source>
</evidence>
<keyword evidence="3" id="KW-0813">Transport</keyword>
<dbReference type="NCBIfam" id="NF045467">
    <property type="entry name" value="Opp4A"/>
    <property type="match status" value="1"/>
</dbReference>
<evidence type="ECO:0000313" key="7">
    <source>
        <dbReference type="EMBL" id="MFD2694876.1"/>
    </source>
</evidence>
<dbReference type="PANTHER" id="PTHR30290:SF9">
    <property type="entry name" value="OLIGOPEPTIDE-BINDING PROTEIN APPA"/>
    <property type="match status" value="1"/>
</dbReference>
<organism evidence="7 8">
    <name type="scientific">Sporolactobacillus shoreicorticis</name>
    <dbReference type="NCBI Taxonomy" id="1923877"/>
    <lineage>
        <taxon>Bacteria</taxon>
        <taxon>Bacillati</taxon>
        <taxon>Bacillota</taxon>
        <taxon>Bacilli</taxon>
        <taxon>Bacillales</taxon>
        <taxon>Sporolactobacillaceae</taxon>
        <taxon>Sporolactobacillus</taxon>
    </lineage>
</organism>
<dbReference type="Gene3D" id="3.10.105.10">
    <property type="entry name" value="Dipeptide-binding Protein, Domain 3"/>
    <property type="match status" value="1"/>
</dbReference>
<feature type="signal peptide" evidence="5">
    <location>
        <begin position="1"/>
        <end position="23"/>
    </location>
</feature>
<keyword evidence="8" id="KW-1185">Reference proteome</keyword>
<dbReference type="PROSITE" id="PS51257">
    <property type="entry name" value="PROKAR_LIPOPROTEIN"/>
    <property type="match status" value="1"/>
</dbReference>
<dbReference type="PANTHER" id="PTHR30290">
    <property type="entry name" value="PERIPLASMIC BINDING COMPONENT OF ABC TRANSPORTER"/>
    <property type="match status" value="1"/>
</dbReference>
<dbReference type="CDD" id="cd08510">
    <property type="entry name" value="PBP2_Lactococcal_OppA_like"/>
    <property type="match status" value="1"/>
</dbReference>
<gene>
    <name evidence="7" type="primary">opp4A</name>
    <name evidence="7" type="ORF">ACFSUE_14760</name>
</gene>
<keyword evidence="4 5" id="KW-0732">Signal</keyword>
<dbReference type="InterPro" id="IPR050034">
    <property type="entry name" value="Opp4A"/>
</dbReference>
<evidence type="ECO:0000256" key="5">
    <source>
        <dbReference type="SAM" id="SignalP"/>
    </source>
</evidence>
<evidence type="ECO:0000259" key="6">
    <source>
        <dbReference type="Pfam" id="PF00496"/>
    </source>
</evidence>
<dbReference type="InterPro" id="IPR023765">
    <property type="entry name" value="SBP_5_CS"/>
</dbReference>
<dbReference type="Pfam" id="PF00496">
    <property type="entry name" value="SBP_bac_5"/>
    <property type="match status" value="1"/>
</dbReference>
<dbReference type="InterPro" id="IPR000914">
    <property type="entry name" value="SBP_5_dom"/>
</dbReference>
<evidence type="ECO:0000256" key="4">
    <source>
        <dbReference type="ARBA" id="ARBA00022729"/>
    </source>
</evidence>
<dbReference type="Proteomes" id="UP001597399">
    <property type="component" value="Unassembled WGS sequence"/>
</dbReference>
<dbReference type="PIRSF" id="PIRSF002741">
    <property type="entry name" value="MppA"/>
    <property type="match status" value="1"/>
</dbReference>
<dbReference type="SUPFAM" id="SSF53850">
    <property type="entry name" value="Periplasmic binding protein-like II"/>
    <property type="match status" value="1"/>
</dbReference>
<evidence type="ECO:0000256" key="2">
    <source>
        <dbReference type="ARBA" id="ARBA00005695"/>
    </source>
</evidence>
<feature type="chain" id="PRO_5047266707" evidence="5">
    <location>
        <begin position="24"/>
        <end position="585"/>
    </location>
</feature>
<proteinExistence type="inferred from homology"/>
<protein>
    <submittedName>
        <fullName evidence="7">Oligopeptide ABC transporter substrate-binding protein</fullName>
    </submittedName>
</protein>